<evidence type="ECO:0000313" key="8">
    <source>
        <dbReference type="Proteomes" id="UP000051494"/>
    </source>
</evidence>
<dbReference type="GO" id="GO:0005829">
    <property type="term" value="C:cytosol"/>
    <property type="evidence" value="ECO:0007669"/>
    <property type="project" value="TreeGrafter"/>
</dbReference>
<dbReference type="InterPro" id="IPR029062">
    <property type="entry name" value="Class_I_gatase-like"/>
</dbReference>
<proteinExistence type="predicted"/>
<dbReference type="GO" id="GO:0004048">
    <property type="term" value="F:anthranilate phosphoribosyltransferase activity"/>
    <property type="evidence" value="ECO:0007669"/>
    <property type="project" value="TreeGrafter"/>
</dbReference>
<dbReference type="PANTHER" id="PTHR43418:SF2">
    <property type="entry name" value="BIFUNCTIONAL PROTEIN TRPGD"/>
    <property type="match status" value="1"/>
</dbReference>
<dbReference type="NCBIfam" id="TIGR00566">
    <property type="entry name" value="trpG_papA"/>
    <property type="match status" value="1"/>
</dbReference>
<dbReference type="STRING" id="437022.CC99x_01629"/>
<evidence type="ECO:0000256" key="3">
    <source>
        <dbReference type="ARBA" id="ARBA00023239"/>
    </source>
</evidence>
<gene>
    <name evidence="6" type="primary">trpG</name>
    <name evidence="7" type="ORF">CC99x_004600</name>
    <name evidence="6" type="ORF">CC99x_01629</name>
</gene>
<evidence type="ECO:0000256" key="2">
    <source>
        <dbReference type="ARBA" id="ARBA00022962"/>
    </source>
</evidence>
<dbReference type="InterPro" id="IPR050472">
    <property type="entry name" value="Anth_synth/Amidotransfase"/>
</dbReference>
<dbReference type="EC" id="4.1.3.27" evidence="1"/>
<dbReference type="Proteomes" id="UP000051494">
    <property type="component" value="Unassembled WGS sequence"/>
</dbReference>
<dbReference type="OrthoDB" id="9786812at2"/>
<accession>A0A0Q9YPR8</accession>
<sequence length="211" mass="23904">MKKTLHIILIDHFDSFTFNLVDLFKKKNFMVTVIRADMSFKNACSYLNNPDYQAVLVLSPGPGNPTEASLAIKLIQHYYSTLPILGVCLGHQIIAYALDGSIEQHTQPLHGKAVYIDHNRAGLFENIPTPLQVGRYHSLFVKNVPSRLSITATYDNMIMGFCHKDYPVYGLQFHPESILTPQGSGIIDNFLEISKKFYQKKQQPHKVDDHA</sequence>
<reference evidence="6" key="1">
    <citation type="submission" date="2015-09" db="EMBL/GenBank/DDBJ databases">
        <title>Draft Genome Sequences of Two Novel Amoeba-resistant Intranuclear Bacteria, Candidatus Berkiella cookevillensis and Candidatus Berkiella aquae.</title>
        <authorList>
            <person name="Mehari Y.T."/>
            <person name="Arivett B.A."/>
            <person name="Farone A.L."/>
            <person name="Gunderson J.H."/>
            <person name="Farone M.B."/>
        </authorList>
    </citation>
    <scope>NUCLEOTIDE SEQUENCE [LARGE SCALE GENOMIC DNA]</scope>
    <source>
        <strain evidence="6">CC99</strain>
    </source>
</reference>
<evidence type="ECO:0000313" key="6">
    <source>
        <dbReference type="EMBL" id="KRG18417.1"/>
    </source>
</evidence>
<dbReference type="PRINTS" id="PR00097">
    <property type="entry name" value="ANTSNTHASEII"/>
</dbReference>
<dbReference type="InterPro" id="IPR017926">
    <property type="entry name" value="GATASE"/>
</dbReference>
<dbReference type="EMBL" id="LKHV02000001">
    <property type="protein sequence ID" value="MCS5708178.1"/>
    <property type="molecule type" value="Genomic_DNA"/>
</dbReference>
<dbReference type="InterPro" id="IPR006221">
    <property type="entry name" value="TrpG/PapA_dom"/>
</dbReference>
<comment type="catalytic activity">
    <reaction evidence="4">
        <text>chorismate + L-glutamine = anthranilate + pyruvate + L-glutamate + H(+)</text>
        <dbReference type="Rhea" id="RHEA:21732"/>
        <dbReference type="ChEBI" id="CHEBI:15361"/>
        <dbReference type="ChEBI" id="CHEBI:15378"/>
        <dbReference type="ChEBI" id="CHEBI:16567"/>
        <dbReference type="ChEBI" id="CHEBI:29748"/>
        <dbReference type="ChEBI" id="CHEBI:29985"/>
        <dbReference type="ChEBI" id="CHEBI:58359"/>
        <dbReference type="EC" id="4.1.3.27"/>
    </reaction>
</comment>
<dbReference type="Gene3D" id="3.40.50.880">
    <property type="match status" value="1"/>
</dbReference>
<evidence type="ECO:0000259" key="5">
    <source>
        <dbReference type="Pfam" id="PF00117"/>
    </source>
</evidence>
<reference evidence="7" key="3">
    <citation type="submission" date="2021-06" db="EMBL/GenBank/DDBJ databases">
        <title>Genomic Description and Analysis of Intracellular Bacteria, Candidatus Berkiella cookevillensis and Candidatus Berkiella aquae.</title>
        <authorList>
            <person name="Kidane D.T."/>
            <person name="Mehari Y.T."/>
            <person name="Rice F.C."/>
            <person name="Arivett B.A."/>
            <person name="Farone A.L."/>
            <person name="Berk S.G."/>
            <person name="Farone M.B."/>
        </authorList>
    </citation>
    <scope>NUCLEOTIDE SEQUENCE</scope>
    <source>
        <strain evidence="7">CC99</strain>
    </source>
</reference>
<dbReference type="PROSITE" id="PS51273">
    <property type="entry name" value="GATASE_TYPE_1"/>
    <property type="match status" value="1"/>
</dbReference>
<keyword evidence="3 6" id="KW-0456">Lyase</keyword>
<dbReference type="AlphaFoldDB" id="A0A0Q9YPR8"/>
<dbReference type="Pfam" id="PF00117">
    <property type="entry name" value="GATase"/>
    <property type="match status" value="1"/>
</dbReference>
<dbReference type="PRINTS" id="PR00096">
    <property type="entry name" value="GATASE"/>
</dbReference>
<dbReference type="PRINTS" id="PR00099">
    <property type="entry name" value="CPSGATASE"/>
</dbReference>
<feature type="domain" description="Glutamine amidotransferase" evidence="5">
    <location>
        <begin position="9"/>
        <end position="191"/>
    </location>
</feature>
<evidence type="ECO:0000256" key="1">
    <source>
        <dbReference type="ARBA" id="ARBA00012266"/>
    </source>
</evidence>
<dbReference type="RefSeq" id="WP_057624712.1">
    <property type="nucleotide sequence ID" value="NZ_LKHV02000001.1"/>
</dbReference>
<keyword evidence="8" id="KW-1185">Reference proteome</keyword>
<evidence type="ECO:0000313" key="7">
    <source>
        <dbReference type="EMBL" id="MCS5708178.1"/>
    </source>
</evidence>
<organism evidence="6">
    <name type="scientific">Candidatus Berkiella cookevillensis</name>
    <dbReference type="NCBI Taxonomy" id="437022"/>
    <lineage>
        <taxon>Bacteria</taxon>
        <taxon>Pseudomonadati</taxon>
        <taxon>Pseudomonadota</taxon>
        <taxon>Gammaproteobacteria</taxon>
        <taxon>Candidatus Berkiellales</taxon>
        <taxon>Candidatus Berkiellaceae</taxon>
        <taxon>Candidatus Berkiella</taxon>
    </lineage>
</organism>
<dbReference type="GO" id="GO:0004049">
    <property type="term" value="F:anthranilate synthase activity"/>
    <property type="evidence" value="ECO:0007669"/>
    <property type="project" value="UniProtKB-EC"/>
</dbReference>
<dbReference type="GO" id="GO:0002047">
    <property type="term" value="P:phenazine biosynthetic process"/>
    <property type="evidence" value="ECO:0007669"/>
    <property type="project" value="TreeGrafter"/>
</dbReference>
<comment type="caution">
    <text evidence="6">The sequence shown here is derived from an EMBL/GenBank/DDBJ whole genome shotgun (WGS) entry which is preliminary data.</text>
</comment>
<dbReference type="FunFam" id="3.40.50.880:FF:000003">
    <property type="entry name" value="Anthranilate synthase component II"/>
    <property type="match status" value="1"/>
</dbReference>
<dbReference type="CDD" id="cd01743">
    <property type="entry name" value="GATase1_Anthranilate_Synthase"/>
    <property type="match status" value="1"/>
</dbReference>
<name>A0A0Q9YPR8_9GAMM</name>
<dbReference type="SUPFAM" id="SSF52317">
    <property type="entry name" value="Class I glutamine amidotransferase-like"/>
    <property type="match status" value="1"/>
</dbReference>
<dbReference type="EMBL" id="LKHV01000007">
    <property type="protein sequence ID" value="KRG18417.1"/>
    <property type="molecule type" value="Genomic_DNA"/>
</dbReference>
<protein>
    <recommendedName>
        <fullName evidence="1">anthranilate synthase</fullName>
        <ecNumber evidence="1">4.1.3.27</ecNumber>
    </recommendedName>
</protein>
<dbReference type="PANTHER" id="PTHR43418">
    <property type="entry name" value="MULTIFUNCTIONAL TRYPTOPHAN BIOSYNTHESIS PROTEIN-RELATED"/>
    <property type="match status" value="1"/>
</dbReference>
<evidence type="ECO:0000256" key="4">
    <source>
        <dbReference type="ARBA" id="ARBA00047683"/>
    </source>
</evidence>
<reference evidence="7" key="2">
    <citation type="journal article" date="2016" name="Genome Announc.">
        <title>Draft Genome Sequences of Two Novel Amoeba-Resistant Intranuclear Bacteria, 'Candidatus Berkiella cookevillensis' and 'Candidatus Berkiella aquae'.</title>
        <authorList>
            <person name="Mehari Y.T."/>
            <person name="Arivett B.A."/>
            <person name="Farone A.L."/>
            <person name="Gunderson J.H."/>
            <person name="Farone M.B."/>
        </authorList>
    </citation>
    <scope>NUCLEOTIDE SEQUENCE</scope>
    <source>
        <strain evidence="7">CC99</strain>
    </source>
</reference>
<dbReference type="GO" id="GO:0000162">
    <property type="term" value="P:L-tryptophan biosynthetic process"/>
    <property type="evidence" value="ECO:0007669"/>
    <property type="project" value="TreeGrafter"/>
</dbReference>
<dbReference type="PATRIC" id="fig|1590042.3.peg.1654"/>
<keyword evidence="2" id="KW-0315">Glutamine amidotransferase</keyword>